<keyword evidence="1" id="KW-0812">Transmembrane</keyword>
<name>A0A9K3HZQ1_HELAN</name>
<evidence type="ECO:0000256" key="1">
    <source>
        <dbReference type="SAM" id="Phobius"/>
    </source>
</evidence>
<evidence type="ECO:0000313" key="2">
    <source>
        <dbReference type="EMBL" id="KAF5787274.1"/>
    </source>
</evidence>
<accession>A0A9K3HZQ1</accession>
<dbReference type="AlphaFoldDB" id="A0A9K3HZQ1"/>
<organism evidence="2 3">
    <name type="scientific">Helianthus annuus</name>
    <name type="common">Common sunflower</name>
    <dbReference type="NCBI Taxonomy" id="4232"/>
    <lineage>
        <taxon>Eukaryota</taxon>
        <taxon>Viridiplantae</taxon>
        <taxon>Streptophyta</taxon>
        <taxon>Embryophyta</taxon>
        <taxon>Tracheophyta</taxon>
        <taxon>Spermatophyta</taxon>
        <taxon>Magnoliopsida</taxon>
        <taxon>eudicotyledons</taxon>
        <taxon>Gunneridae</taxon>
        <taxon>Pentapetalae</taxon>
        <taxon>asterids</taxon>
        <taxon>campanulids</taxon>
        <taxon>Asterales</taxon>
        <taxon>Asteraceae</taxon>
        <taxon>Asteroideae</taxon>
        <taxon>Heliantheae alliance</taxon>
        <taxon>Heliantheae</taxon>
        <taxon>Helianthus</taxon>
    </lineage>
</organism>
<sequence>MPSYMDQIAKLGSLGFMCTMMANFMPSLVAMDNKTTLANIIGLSILVITMVINIFIEINTGVIKHIKFNHLNVYSSIFDCVMVAYIYMAMNLLLLRVMISSSLTSPTSKEILEVKYQTTNKTSLTDQHLQHTPMSKVEKLRQHVKRYWVMAETQSSQFVMACNPLSTASGAICVIVLGLNLLLVLEVPFRDPRVYKSACKWSILFIVITQFIGVLVGTIAPIFRFFRLSTSSWEPNGT</sequence>
<comment type="caution">
    <text evidence="2">The sequence shown here is derived from an EMBL/GenBank/DDBJ whole genome shotgun (WGS) entry which is preliminary data.</text>
</comment>
<dbReference type="EMBL" id="MNCJ02000325">
    <property type="protein sequence ID" value="KAF5787274.1"/>
    <property type="molecule type" value="Genomic_DNA"/>
</dbReference>
<dbReference type="PANTHER" id="PTHR35307">
    <property type="entry name" value="PROTEIN, PUTATIVE-RELATED"/>
    <property type="match status" value="1"/>
</dbReference>
<feature type="transmembrane region" description="Helical" evidence="1">
    <location>
        <begin position="168"/>
        <end position="189"/>
    </location>
</feature>
<protein>
    <submittedName>
        <fullName evidence="2">Uncharacterized protein</fullName>
    </submittedName>
</protein>
<reference evidence="2" key="2">
    <citation type="submission" date="2020-06" db="EMBL/GenBank/DDBJ databases">
        <title>Helianthus annuus Genome sequencing and assembly Release 2.</title>
        <authorList>
            <person name="Gouzy J."/>
            <person name="Langlade N."/>
            <person name="Munos S."/>
        </authorList>
    </citation>
    <scope>NUCLEOTIDE SEQUENCE</scope>
    <source>
        <tissue evidence="2">Leaves</tissue>
    </source>
</reference>
<keyword evidence="3" id="KW-1185">Reference proteome</keyword>
<keyword evidence="1" id="KW-0472">Membrane</keyword>
<reference evidence="2" key="1">
    <citation type="journal article" date="2017" name="Nature">
        <title>The sunflower genome provides insights into oil metabolism, flowering and Asterid evolution.</title>
        <authorList>
            <person name="Badouin H."/>
            <person name="Gouzy J."/>
            <person name="Grassa C.J."/>
            <person name="Murat F."/>
            <person name="Staton S.E."/>
            <person name="Cottret L."/>
            <person name="Lelandais-Briere C."/>
            <person name="Owens G.L."/>
            <person name="Carrere S."/>
            <person name="Mayjonade B."/>
            <person name="Legrand L."/>
            <person name="Gill N."/>
            <person name="Kane N.C."/>
            <person name="Bowers J.E."/>
            <person name="Hubner S."/>
            <person name="Bellec A."/>
            <person name="Berard A."/>
            <person name="Berges H."/>
            <person name="Blanchet N."/>
            <person name="Boniface M.C."/>
            <person name="Brunel D."/>
            <person name="Catrice O."/>
            <person name="Chaidir N."/>
            <person name="Claudel C."/>
            <person name="Donnadieu C."/>
            <person name="Faraut T."/>
            <person name="Fievet G."/>
            <person name="Helmstetter N."/>
            <person name="King M."/>
            <person name="Knapp S.J."/>
            <person name="Lai Z."/>
            <person name="Le Paslier M.C."/>
            <person name="Lippi Y."/>
            <person name="Lorenzon L."/>
            <person name="Mandel J.R."/>
            <person name="Marage G."/>
            <person name="Marchand G."/>
            <person name="Marquand E."/>
            <person name="Bret-Mestries E."/>
            <person name="Morien E."/>
            <person name="Nambeesan S."/>
            <person name="Nguyen T."/>
            <person name="Pegot-Espagnet P."/>
            <person name="Pouilly N."/>
            <person name="Raftis F."/>
            <person name="Sallet E."/>
            <person name="Schiex T."/>
            <person name="Thomas J."/>
            <person name="Vandecasteele C."/>
            <person name="Vares D."/>
            <person name="Vear F."/>
            <person name="Vautrin S."/>
            <person name="Crespi M."/>
            <person name="Mangin B."/>
            <person name="Burke J.M."/>
            <person name="Salse J."/>
            <person name="Munos S."/>
            <person name="Vincourt P."/>
            <person name="Rieseberg L.H."/>
            <person name="Langlade N.B."/>
        </authorList>
    </citation>
    <scope>NUCLEOTIDE SEQUENCE</scope>
    <source>
        <tissue evidence="2">Leaves</tissue>
    </source>
</reference>
<keyword evidence="1" id="KW-1133">Transmembrane helix</keyword>
<dbReference type="Proteomes" id="UP000215914">
    <property type="component" value="Unassembled WGS sequence"/>
</dbReference>
<feature type="transmembrane region" description="Helical" evidence="1">
    <location>
        <begin position="37"/>
        <end position="56"/>
    </location>
</feature>
<dbReference type="Gramene" id="mRNA:HanXRQr2_Chr10g0450911">
    <property type="protein sequence ID" value="CDS:HanXRQr2_Chr10g0450911.1"/>
    <property type="gene ID" value="HanXRQr2_Chr10g0450911"/>
</dbReference>
<feature type="transmembrane region" description="Helical" evidence="1">
    <location>
        <begin position="201"/>
        <end position="223"/>
    </location>
</feature>
<feature type="transmembrane region" description="Helical" evidence="1">
    <location>
        <begin position="12"/>
        <end position="31"/>
    </location>
</feature>
<proteinExistence type="predicted"/>
<feature type="transmembrane region" description="Helical" evidence="1">
    <location>
        <begin position="77"/>
        <end position="99"/>
    </location>
</feature>
<dbReference type="PANTHER" id="PTHR35307:SF8">
    <property type="entry name" value="GUSTATORY RECEPTOR"/>
    <property type="match status" value="1"/>
</dbReference>
<evidence type="ECO:0000313" key="3">
    <source>
        <dbReference type="Proteomes" id="UP000215914"/>
    </source>
</evidence>
<gene>
    <name evidence="2" type="ORF">HanXRQr2_Chr10g0450911</name>
</gene>